<dbReference type="Gene3D" id="1.20.1250.20">
    <property type="entry name" value="MFS general substrate transporter like domains"/>
    <property type="match status" value="1"/>
</dbReference>
<evidence type="ECO:0000256" key="5">
    <source>
        <dbReference type="ARBA" id="ARBA00023136"/>
    </source>
</evidence>
<gene>
    <name evidence="7" type="ORF">D0863_03694</name>
</gene>
<feature type="transmembrane region" description="Helical" evidence="6">
    <location>
        <begin position="337"/>
        <end position="356"/>
    </location>
</feature>
<sequence>MYYAPTCLVVQILDERGTQKACKPLGTMQEVKYKNVPQSLVSLNMADVKDNESQHVEEFDDMKAPNHHTINLPDSLLGLDDAEIKKLGVKTTTKLDFVIMPAMTIMYILNYLDRQNIAASKLANIMEDLDMTVQQFNTSVSILFVGYILMQVPSNLVVSKIRYPAIYICSAVVVWGAISACTAARSSFLVSLEPSLVCVPVNLQGYLLIGSQGAFYYLSMFYNRKQIAFRTAILYSGSQLGNAFGTLFAIGITELDGHHGLEGWRWLFLIEGVLTIGFAIIFACYLPNTPRKIIGFTQQQLDWLRYNYEADQKQEDYSHEITAKQGFIMAVTDPKTWLLCGILYATYTAAAVNNFFPTVVAGLGFSQNKSYGLTAPPFVLCVICMLINGYHSDKTQERFLHITCPMIITVIANIIAVSTLDISARYVAMMLLPASFYSSAIVQLSWISGSLSQPSVKRACAIALINCICNTPNIWTSYTYYDSPRYVAAFAVNLGAAVIAIGMATWTFYYLRRQNAMMDLGRALGKSGPTATQQAAGFRYLL</sequence>
<evidence type="ECO:0000313" key="8">
    <source>
        <dbReference type="Proteomes" id="UP000269276"/>
    </source>
</evidence>
<comment type="caution">
    <text evidence="7">The sequence shown here is derived from an EMBL/GenBank/DDBJ whole genome shotgun (WGS) entry which is preliminary data.</text>
</comment>
<dbReference type="Pfam" id="PF07690">
    <property type="entry name" value="MFS_1"/>
    <property type="match status" value="1"/>
</dbReference>
<feature type="transmembrane region" description="Helical" evidence="6">
    <location>
        <begin position="426"/>
        <end position="447"/>
    </location>
</feature>
<dbReference type="FunFam" id="1.20.1250.20:FF:000057">
    <property type="entry name" value="MFS general substrate transporter"/>
    <property type="match status" value="1"/>
</dbReference>
<evidence type="ECO:0000313" key="7">
    <source>
        <dbReference type="EMBL" id="RMY73701.1"/>
    </source>
</evidence>
<feature type="transmembrane region" description="Helical" evidence="6">
    <location>
        <begin position="264"/>
        <end position="286"/>
    </location>
</feature>
<feature type="transmembrane region" description="Helical" evidence="6">
    <location>
        <begin position="234"/>
        <end position="252"/>
    </location>
</feature>
<proteinExistence type="predicted"/>
<evidence type="ECO:0000256" key="4">
    <source>
        <dbReference type="ARBA" id="ARBA00022989"/>
    </source>
</evidence>
<name>A0A3M7EAU8_HORWE</name>
<dbReference type="EMBL" id="QWIP01000091">
    <property type="protein sequence ID" value="RMY73701.1"/>
    <property type="molecule type" value="Genomic_DNA"/>
</dbReference>
<dbReference type="OrthoDB" id="2250022at2759"/>
<feature type="transmembrane region" description="Helical" evidence="6">
    <location>
        <begin position="95"/>
        <end position="112"/>
    </location>
</feature>
<evidence type="ECO:0008006" key="9">
    <source>
        <dbReference type="Google" id="ProtNLM"/>
    </source>
</evidence>
<keyword evidence="5 6" id="KW-0472">Membrane</keyword>
<evidence type="ECO:0000256" key="3">
    <source>
        <dbReference type="ARBA" id="ARBA00022692"/>
    </source>
</evidence>
<feature type="transmembrane region" description="Helical" evidence="6">
    <location>
        <begin position="399"/>
        <end position="420"/>
    </location>
</feature>
<reference evidence="7 8" key="1">
    <citation type="journal article" date="2018" name="BMC Genomics">
        <title>Genomic evidence for intraspecific hybridization in a clonal and extremely halotolerant yeast.</title>
        <authorList>
            <person name="Gostincar C."/>
            <person name="Stajich J.E."/>
            <person name="Zupancic J."/>
            <person name="Zalar P."/>
            <person name="Gunde-Cimerman N."/>
        </authorList>
    </citation>
    <scope>NUCLEOTIDE SEQUENCE [LARGE SCALE GENOMIC DNA]</scope>
    <source>
        <strain evidence="7 8">EXF-2682</strain>
    </source>
</reference>
<dbReference type="InterPro" id="IPR036259">
    <property type="entry name" value="MFS_trans_sf"/>
</dbReference>
<evidence type="ECO:0000256" key="2">
    <source>
        <dbReference type="ARBA" id="ARBA00022448"/>
    </source>
</evidence>
<feature type="transmembrane region" description="Helical" evidence="6">
    <location>
        <begin position="164"/>
        <end position="185"/>
    </location>
</feature>
<dbReference type="PANTHER" id="PTHR43791">
    <property type="entry name" value="PERMEASE-RELATED"/>
    <property type="match status" value="1"/>
</dbReference>
<dbReference type="AlphaFoldDB" id="A0A3M7EAU8"/>
<accession>A0A3M7EAU8</accession>
<comment type="subcellular location">
    <subcellularLocation>
        <location evidence="1">Membrane</location>
        <topology evidence="1">Multi-pass membrane protein</topology>
    </subcellularLocation>
</comment>
<dbReference type="GO" id="GO:0016020">
    <property type="term" value="C:membrane"/>
    <property type="evidence" value="ECO:0007669"/>
    <property type="project" value="UniProtKB-SubCell"/>
</dbReference>
<keyword evidence="4 6" id="KW-1133">Transmembrane helix</keyword>
<feature type="transmembrane region" description="Helical" evidence="6">
    <location>
        <begin position="368"/>
        <end position="387"/>
    </location>
</feature>
<dbReference type="InterPro" id="IPR011701">
    <property type="entry name" value="MFS"/>
</dbReference>
<dbReference type="VEuPathDB" id="FungiDB:BTJ68_05950"/>
<feature type="transmembrane region" description="Helical" evidence="6">
    <location>
        <begin position="487"/>
        <end position="511"/>
    </location>
</feature>
<evidence type="ECO:0000256" key="6">
    <source>
        <dbReference type="SAM" id="Phobius"/>
    </source>
</evidence>
<feature type="transmembrane region" description="Helical" evidence="6">
    <location>
        <begin position="132"/>
        <end position="152"/>
    </location>
</feature>
<feature type="transmembrane region" description="Helical" evidence="6">
    <location>
        <begin position="205"/>
        <end position="222"/>
    </location>
</feature>
<protein>
    <recommendedName>
        <fullName evidence="9">Major facilitator superfamily (MFS) profile domain-containing protein</fullName>
    </recommendedName>
</protein>
<keyword evidence="3 6" id="KW-0812">Transmembrane</keyword>
<feature type="transmembrane region" description="Helical" evidence="6">
    <location>
        <begin position="459"/>
        <end position="481"/>
    </location>
</feature>
<keyword evidence="2" id="KW-0813">Transport</keyword>
<dbReference type="FunFam" id="1.20.1250.20:FF:000013">
    <property type="entry name" value="MFS general substrate transporter"/>
    <property type="match status" value="1"/>
</dbReference>
<evidence type="ECO:0000256" key="1">
    <source>
        <dbReference type="ARBA" id="ARBA00004141"/>
    </source>
</evidence>
<dbReference type="Proteomes" id="UP000269276">
    <property type="component" value="Unassembled WGS sequence"/>
</dbReference>
<organism evidence="7 8">
    <name type="scientific">Hortaea werneckii</name>
    <name type="common">Black yeast</name>
    <name type="synonym">Cladosporium werneckii</name>
    <dbReference type="NCBI Taxonomy" id="91943"/>
    <lineage>
        <taxon>Eukaryota</taxon>
        <taxon>Fungi</taxon>
        <taxon>Dikarya</taxon>
        <taxon>Ascomycota</taxon>
        <taxon>Pezizomycotina</taxon>
        <taxon>Dothideomycetes</taxon>
        <taxon>Dothideomycetidae</taxon>
        <taxon>Mycosphaerellales</taxon>
        <taxon>Teratosphaeriaceae</taxon>
        <taxon>Hortaea</taxon>
    </lineage>
</organism>
<dbReference type="PANTHER" id="PTHR43791:SF23">
    <property type="entry name" value="MAJOR FACILITATOR SUPERFAMILY (MFS) PROFILE DOMAIN-CONTAINING PROTEIN"/>
    <property type="match status" value="1"/>
</dbReference>
<dbReference type="SUPFAM" id="SSF103473">
    <property type="entry name" value="MFS general substrate transporter"/>
    <property type="match status" value="1"/>
</dbReference>
<dbReference type="GO" id="GO:0022857">
    <property type="term" value="F:transmembrane transporter activity"/>
    <property type="evidence" value="ECO:0007669"/>
    <property type="project" value="InterPro"/>
</dbReference>